<dbReference type="OrthoDB" id="5380580at2"/>
<sequence>MTEPTAHAHKIVRVIPTVLRWRVHDDRIGGSESDAYAVVSQGQVTLIDPLPVGEAELRRLGQIKGIVLTAANHQRSAWRYRKLFHVPVFAPEGPGVSPTPGDLEEEPDYRYTAGESLPGGLTPFHTPGPTEAMYALWLDRPRSVIFLSDVLTHDGSGQPTFVASEYQDEPERTRASVRRIIDHLPVQVLCFAHGPPICDEGRSVLERALAYDAGRHPEMAVPPT</sequence>
<dbReference type="EMBL" id="CP012332">
    <property type="protein sequence ID" value="AKU92267.1"/>
    <property type="molecule type" value="Genomic_DNA"/>
</dbReference>
<dbReference type="KEGG" id="vin:AKJ08_2654"/>
<dbReference type="Gene3D" id="3.60.15.10">
    <property type="entry name" value="Ribonuclease Z/Hydroxyacylglutathione hydrolase-like"/>
    <property type="match status" value="1"/>
</dbReference>
<gene>
    <name evidence="2" type="ORF">AKJ08_2654</name>
</gene>
<dbReference type="InterPro" id="IPR001279">
    <property type="entry name" value="Metallo-B-lactamas"/>
</dbReference>
<feature type="domain" description="Metallo-beta-lactamase" evidence="1">
    <location>
        <begin position="32"/>
        <end position="193"/>
    </location>
</feature>
<dbReference type="SMART" id="SM00849">
    <property type="entry name" value="Lactamase_B"/>
    <property type="match status" value="1"/>
</dbReference>
<dbReference type="SUPFAM" id="SSF56281">
    <property type="entry name" value="Metallo-hydrolase/oxidoreductase"/>
    <property type="match status" value="1"/>
</dbReference>
<evidence type="ECO:0000313" key="3">
    <source>
        <dbReference type="Proteomes" id="UP000055590"/>
    </source>
</evidence>
<proteinExistence type="predicted"/>
<keyword evidence="3" id="KW-1185">Reference proteome</keyword>
<organism evidence="2 3">
    <name type="scientific">Vulgatibacter incomptus</name>
    <dbReference type="NCBI Taxonomy" id="1391653"/>
    <lineage>
        <taxon>Bacteria</taxon>
        <taxon>Pseudomonadati</taxon>
        <taxon>Myxococcota</taxon>
        <taxon>Myxococcia</taxon>
        <taxon>Myxococcales</taxon>
        <taxon>Cystobacterineae</taxon>
        <taxon>Vulgatibacteraceae</taxon>
        <taxon>Vulgatibacter</taxon>
    </lineage>
</organism>
<dbReference type="RefSeq" id="WP_050726461.1">
    <property type="nucleotide sequence ID" value="NZ_CP012332.1"/>
</dbReference>
<dbReference type="AlphaFoldDB" id="A0A0K1PFI9"/>
<dbReference type="InterPro" id="IPR036866">
    <property type="entry name" value="RibonucZ/Hydroxyglut_hydro"/>
</dbReference>
<evidence type="ECO:0000259" key="1">
    <source>
        <dbReference type="SMART" id="SM00849"/>
    </source>
</evidence>
<dbReference type="STRING" id="1391653.AKJ08_2654"/>
<accession>A0A0K1PFI9</accession>
<name>A0A0K1PFI9_9BACT</name>
<reference evidence="2 3" key="1">
    <citation type="submission" date="2015-08" db="EMBL/GenBank/DDBJ databases">
        <authorList>
            <person name="Babu N.S."/>
            <person name="Beckwith C.J."/>
            <person name="Beseler K.G."/>
            <person name="Brison A."/>
            <person name="Carone J.V."/>
            <person name="Caskin T.P."/>
            <person name="Diamond M."/>
            <person name="Durham M.E."/>
            <person name="Foxe J.M."/>
            <person name="Go M."/>
            <person name="Henderson B.A."/>
            <person name="Jones I.B."/>
            <person name="McGettigan J.A."/>
            <person name="Micheletti S.J."/>
            <person name="Nasrallah M.E."/>
            <person name="Ortiz D."/>
            <person name="Piller C.R."/>
            <person name="Privatt S.R."/>
            <person name="Schneider S.L."/>
            <person name="Sharp S."/>
            <person name="Smith T.C."/>
            <person name="Stanton J.D."/>
            <person name="Ullery H.E."/>
            <person name="Wilson R.J."/>
            <person name="Serrano M.G."/>
            <person name="Buck G."/>
            <person name="Lee V."/>
            <person name="Wang Y."/>
            <person name="Carvalho R."/>
            <person name="Voegtly L."/>
            <person name="Shi R."/>
            <person name="Duckworth R."/>
            <person name="Johnson A."/>
            <person name="Loviza R."/>
            <person name="Walstead R."/>
            <person name="Shah Z."/>
            <person name="Kiflezghi M."/>
            <person name="Wade K."/>
            <person name="Ball S.L."/>
            <person name="Bradley K.W."/>
            <person name="Asai D.J."/>
            <person name="Bowman C.A."/>
            <person name="Russell D.A."/>
            <person name="Pope W.H."/>
            <person name="Jacobs-Sera D."/>
            <person name="Hendrix R.W."/>
            <person name="Hatfull G.F."/>
        </authorList>
    </citation>
    <scope>NUCLEOTIDE SEQUENCE [LARGE SCALE GENOMIC DNA]</scope>
    <source>
        <strain evidence="2 3">DSM 27710</strain>
    </source>
</reference>
<dbReference type="Proteomes" id="UP000055590">
    <property type="component" value="Chromosome"/>
</dbReference>
<protein>
    <submittedName>
        <fullName evidence="2">Metallo-beta-lactamase family protein</fullName>
    </submittedName>
</protein>
<evidence type="ECO:0000313" key="2">
    <source>
        <dbReference type="EMBL" id="AKU92267.1"/>
    </source>
</evidence>